<evidence type="ECO:0000259" key="6">
    <source>
        <dbReference type="Pfam" id="PF04542"/>
    </source>
</evidence>
<evidence type="ECO:0000313" key="8">
    <source>
        <dbReference type="EMBL" id="OGZ20431.1"/>
    </source>
</evidence>
<dbReference type="InterPro" id="IPR013324">
    <property type="entry name" value="RNA_pol_sigma_r3/r4-like"/>
</dbReference>
<dbReference type="AlphaFoldDB" id="A0A1G2E583"/>
<dbReference type="InterPro" id="IPR036388">
    <property type="entry name" value="WH-like_DNA-bd_sf"/>
</dbReference>
<feature type="domain" description="RNA polymerase sigma factor 70 region 4 type 2" evidence="7">
    <location>
        <begin position="132"/>
        <end position="181"/>
    </location>
</feature>
<dbReference type="SUPFAM" id="SSF88659">
    <property type="entry name" value="Sigma3 and sigma4 domains of RNA polymerase sigma factors"/>
    <property type="match status" value="1"/>
</dbReference>
<evidence type="ECO:0000256" key="1">
    <source>
        <dbReference type="ARBA" id="ARBA00010641"/>
    </source>
</evidence>
<dbReference type="GO" id="GO:0016987">
    <property type="term" value="F:sigma factor activity"/>
    <property type="evidence" value="ECO:0007669"/>
    <property type="project" value="UniProtKB-KW"/>
</dbReference>
<dbReference type="Pfam" id="PF08281">
    <property type="entry name" value="Sigma70_r4_2"/>
    <property type="match status" value="1"/>
</dbReference>
<dbReference type="InterPro" id="IPR007627">
    <property type="entry name" value="RNA_pol_sigma70_r2"/>
</dbReference>
<keyword evidence="5" id="KW-0804">Transcription</keyword>
<evidence type="ECO:0008006" key="10">
    <source>
        <dbReference type="Google" id="ProtNLM"/>
    </source>
</evidence>
<comment type="similarity">
    <text evidence="1">Belongs to the sigma-70 factor family. ECF subfamily.</text>
</comment>
<keyword evidence="3" id="KW-0731">Sigma factor</keyword>
<feature type="domain" description="RNA polymerase sigma-70 region 2" evidence="6">
    <location>
        <begin position="32"/>
        <end position="100"/>
    </location>
</feature>
<evidence type="ECO:0000256" key="5">
    <source>
        <dbReference type="ARBA" id="ARBA00023163"/>
    </source>
</evidence>
<name>A0A1G2E583_9BACT</name>
<dbReference type="NCBIfam" id="TIGR02937">
    <property type="entry name" value="sigma70-ECF"/>
    <property type="match status" value="1"/>
</dbReference>
<reference evidence="8 9" key="1">
    <citation type="journal article" date="2016" name="Nat. Commun.">
        <title>Thousands of microbial genomes shed light on interconnected biogeochemical processes in an aquifer system.</title>
        <authorList>
            <person name="Anantharaman K."/>
            <person name="Brown C.T."/>
            <person name="Hug L.A."/>
            <person name="Sharon I."/>
            <person name="Castelle C.J."/>
            <person name="Probst A.J."/>
            <person name="Thomas B.C."/>
            <person name="Singh A."/>
            <person name="Wilkins M.J."/>
            <person name="Karaoz U."/>
            <person name="Brodie E.L."/>
            <person name="Williams K.H."/>
            <person name="Hubbard S.S."/>
            <person name="Banfield J.F."/>
        </authorList>
    </citation>
    <scope>NUCLEOTIDE SEQUENCE [LARGE SCALE GENOMIC DNA]</scope>
</reference>
<accession>A0A1G2E583</accession>
<evidence type="ECO:0000256" key="2">
    <source>
        <dbReference type="ARBA" id="ARBA00023015"/>
    </source>
</evidence>
<gene>
    <name evidence="8" type="ORF">A2494_00945</name>
</gene>
<dbReference type="GO" id="GO:0003677">
    <property type="term" value="F:DNA binding"/>
    <property type="evidence" value="ECO:0007669"/>
    <property type="project" value="UniProtKB-KW"/>
</dbReference>
<keyword evidence="4" id="KW-0238">DNA-binding</keyword>
<dbReference type="Pfam" id="PF04542">
    <property type="entry name" value="Sigma70_r2"/>
    <property type="match status" value="1"/>
</dbReference>
<dbReference type="InterPro" id="IPR014284">
    <property type="entry name" value="RNA_pol_sigma-70_dom"/>
</dbReference>
<sequence>MLLDEETQSSNTLPDEVILERSLVHPSLFAVLVERYQDAFMRKAESVVRSREEAEDIVQETFTKIYFNARRFTPQEGASFKSWGYKILMNTTFTHYQKLKKKGILHADIEPEFYEALPDPANYSHEDMMRDYVASFLARMPAQLARPLRLHFMDEYSQKEIAEMEGTTVSAIKTKIYRAKREFQKLLGEQKV</sequence>
<dbReference type="SUPFAM" id="SSF88946">
    <property type="entry name" value="Sigma2 domain of RNA polymerase sigma factors"/>
    <property type="match status" value="1"/>
</dbReference>
<dbReference type="InterPro" id="IPR039425">
    <property type="entry name" value="RNA_pol_sigma-70-like"/>
</dbReference>
<dbReference type="CDD" id="cd06171">
    <property type="entry name" value="Sigma70_r4"/>
    <property type="match status" value="1"/>
</dbReference>
<protein>
    <recommendedName>
        <fullName evidence="10">RNA polymerase sigma factor</fullName>
    </recommendedName>
</protein>
<evidence type="ECO:0000259" key="7">
    <source>
        <dbReference type="Pfam" id="PF08281"/>
    </source>
</evidence>
<evidence type="ECO:0000313" key="9">
    <source>
        <dbReference type="Proteomes" id="UP000178106"/>
    </source>
</evidence>
<comment type="caution">
    <text evidence="8">The sequence shown here is derived from an EMBL/GenBank/DDBJ whole genome shotgun (WGS) entry which is preliminary data.</text>
</comment>
<dbReference type="GO" id="GO:0006352">
    <property type="term" value="P:DNA-templated transcription initiation"/>
    <property type="evidence" value="ECO:0007669"/>
    <property type="project" value="InterPro"/>
</dbReference>
<dbReference type="PANTHER" id="PTHR43133">
    <property type="entry name" value="RNA POLYMERASE ECF-TYPE SIGMA FACTO"/>
    <property type="match status" value="1"/>
</dbReference>
<dbReference type="Gene3D" id="1.10.10.10">
    <property type="entry name" value="Winged helix-like DNA-binding domain superfamily/Winged helix DNA-binding domain"/>
    <property type="match status" value="1"/>
</dbReference>
<organism evidence="8 9">
    <name type="scientific">Candidatus Lloydbacteria bacterium RIFOXYC12_FULL_46_25</name>
    <dbReference type="NCBI Taxonomy" id="1798670"/>
    <lineage>
        <taxon>Bacteria</taxon>
        <taxon>Candidatus Lloydiibacteriota</taxon>
    </lineage>
</organism>
<dbReference type="PANTHER" id="PTHR43133:SF8">
    <property type="entry name" value="RNA POLYMERASE SIGMA FACTOR HI_1459-RELATED"/>
    <property type="match status" value="1"/>
</dbReference>
<dbReference type="Gene3D" id="1.10.1740.10">
    <property type="match status" value="1"/>
</dbReference>
<dbReference type="InterPro" id="IPR013325">
    <property type="entry name" value="RNA_pol_sigma_r2"/>
</dbReference>
<evidence type="ECO:0000256" key="3">
    <source>
        <dbReference type="ARBA" id="ARBA00023082"/>
    </source>
</evidence>
<dbReference type="Proteomes" id="UP000178106">
    <property type="component" value="Unassembled WGS sequence"/>
</dbReference>
<evidence type="ECO:0000256" key="4">
    <source>
        <dbReference type="ARBA" id="ARBA00023125"/>
    </source>
</evidence>
<dbReference type="InterPro" id="IPR013249">
    <property type="entry name" value="RNA_pol_sigma70_r4_t2"/>
</dbReference>
<dbReference type="EMBL" id="MHLU01000017">
    <property type="protein sequence ID" value="OGZ20431.1"/>
    <property type="molecule type" value="Genomic_DNA"/>
</dbReference>
<proteinExistence type="inferred from homology"/>
<keyword evidence="2" id="KW-0805">Transcription regulation</keyword>